<keyword evidence="5" id="KW-0378">Hydrolase</keyword>
<dbReference type="FunFam" id="2.60.40.1910:FF:000004">
    <property type="entry name" value="Aminopeptidase"/>
    <property type="match status" value="1"/>
</dbReference>
<reference evidence="15 16" key="1">
    <citation type="submission" date="2019-05" db="EMBL/GenBank/DDBJ databases">
        <title>Sporisorium graminicola CBS 10092 draft sequencing and annotation.</title>
        <authorList>
            <person name="Solano-Gonzalez S."/>
            <person name="Caddick M.X."/>
            <person name="Darby A."/>
        </authorList>
    </citation>
    <scope>NUCLEOTIDE SEQUENCE [LARGE SCALE GENOMIC DNA]</scope>
    <source>
        <strain evidence="15 16">CBS 10092</strain>
    </source>
</reference>
<dbReference type="PANTHER" id="PTHR11533:SF174">
    <property type="entry name" value="PUROMYCIN-SENSITIVE AMINOPEPTIDASE-RELATED"/>
    <property type="match status" value="1"/>
</dbReference>
<feature type="site" description="Transition state stabilizer" evidence="10">
    <location>
        <position position="542"/>
    </location>
</feature>
<keyword evidence="16" id="KW-1185">Reference proteome</keyword>
<dbReference type="Pfam" id="PF11838">
    <property type="entry name" value="ERAP1_C"/>
    <property type="match status" value="1"/>
</dbReference>
<dbReference type="InterPro" id="IPR024571">
    <property type="entry name" value="ERAP1-like_C_dom"/>
</dbReference>
<dbReference type="InterPro" id="IPR045357">
    <property type="entry name" value="Aminopeptidase_N-like_N"/>
</dbReference>
<proteinExistence type="inferred from homology"/>
<feature type="region of interest" description="Disordered" evidence="11">
    <location>
        <begin position="292"/>
        <end position="318"/>
    </location>
</feature>
<keyword evidence="2" id="KW-0031">Aminopeptidase</keyword>
<dbReference type="Proteomes" id="UP000306050">
    <property type="component" value="Chromosome SGRAM_1"/>
</dbReference>
<evidence type="ECO:0000256" key="7">
    <source>
        <dbReference type="ARBA" id="ARBA00023049"/>
    </source>
</evidence>
<dbReference type="GeneID" id="40723922"/>
<evidence type="ECO:0000256" key="5">
    <source>
        <dbReference type="ARBA" id="ARBA00022801"/>
    </source>
</evidence>
<protein>
    <recommendedName>
        <fullName evidence="17">Aminopeptidase</fullName>
    </recommendedName>
</protein>
<evidence type="ECO:0000256" key="10">
    <source>
        <dbReference type="PIRSR" id="PIRSR634016-4"/>
    </source>
</evidence>
<evidence type="ECO:0000259" key="12">
    <source>
        <dbReference type="Pfam" id="PF01433"/>
    </source>
</evidence>
<evidence type="ECO:0000259" key="13">
    <source>
        <dbReference type="Pfam" id="PF11838"/>
    </source>
</evidence>
<feature type="domain" description="ERAP1-like C-terminal" evidence="13">
    <location>
        <begin position="682"/>
        <end position="1001"/>
    </location>
</feature>
<organism evidence="15 16">
    <name type="scientific">Sporisorium graminicola</name>
    <dbReference type="NCBI Taxonomy" id="280036"/>
    <lineage>
        <taxon>Eukaryota</taxon>
        <taxon>Fungi</taxon>
        <taxon>Dikarya</taxon>
        <taxon>Basidiomycota</taxon>
        <taxon>Ustilaginomycotina</taxon>
        <taxon>Ustilaginomycetes</taxon>
        <taxon>Ustilaginales</taxon>
        <taxon>Ustilaginaceae</taxon>
        <taxon>Sporisorium</taxon>
    </lineage>
</organism>
<evidence type="ECO:0000256" key="11">
    <source>
        <dbReference type="SAM" id="MobiDB-lite"/>
    </source>
</evidence>
<dbReference type="GO" id="GO:0042277">
    <property type="term" value="F:peptide binding"/>
    <property type="evidence" value="ECO:0007669"/>
    <property type="project" value="TreeGrafter"/>
</dbReference>
<dbReference type="InterPro" id="IPR042097">
    <property type="entry name" value="Aminopeptidase_N-like_N_sf"/>
</dbReference>
<dbReference type="GO" id="GO:0008270">
    <property type="term" value="F:zinc ion binding"/>
    <property type="evidence" value="ECO:0007669"/>
    <property type="project" value="InterPro"/>
</dbReference>
<feature type="compositionally biased region" description="Basic and acidic residues" evidence="11">
    <location>
        <begin position="299"/>
        <end position="315"/>
    </location>
</feature>
<evidence type="ECO:0000256" key="2">
    <source>
        <dbReference type="ARBA" id="ARBA00022438"/>
    </source>
</evidence>
<dbReference type="AlphaFoldDB" id="A0A4U7L4W4"/>
<gene>
    <name evidence="15" type="ORF">EX895_001027</name>
</gene>
<evidence type="ECO:0000313" key="16">
    <source>
        <dbReference type="Proteomes" id="UP000306050"/>
    </source>
</evidence>
<keyword evidence="6 9" id="KW-0862">Zinc</keyword>
<keyword evidence="4 9" id="KW-0479">Metal-binding</keyword>
<dbReference type="KEGG" id="sgra:EX895_001027"/>
<evidence type="ECO:0000256" key="1">
    <source>
        <dbReference type="ARBA" id="ARBA00010136"/>
    </source>
</evidence>
<dbReference type="Gene3D" id="1.25.50.20">
    <property type="match status" value="1"/>
</dbReference>
<feature type="region of interest" description="Disordered" evidence="11">
    <location>
        <begin position="23"/>
        <end position="50"/>
    </location>
</feature>
<dbReference type="Pfam" id="PF01433">
    <property type="entry name" value="Peptidase_M1"/>
    <property type="match status" value="1"/>
</dbReference>
<dbReference type="GO" id="GO:0070006">
    <property type="term" value="F:metalloaminopeptidase activity"/>
    <property type="evidence" value="ECO:0007669"/>
    <property type="project" value="TreeGrafter"/>
</dbReference>
<keyword evidence="7" id="KW-0482">Metalloprotease</keyword>
<evidence type="ECO:0000256" key="9">
    <source>
        <dbReference type="PIRSR" id="PIRSR634016-3"/>
    </source>
</evidence>
<dbReference type="RefSeq" id="XP_029743013.1">
    <property type="nucleotide sequence ID" value="XM_029881627.1"/>
</dbReference>
<dbReference type="GO" id="GO:0006508">
    <property type="term" value="P:proteolysis"/>
    <property type="evidence" value="ECO:0007669"/>
    <property type="project" value="UniProtKB-KW"/>
</dbReference>
<dbReference type="Gene3D" id="2.60.40.1730">
    <property type="entry name" value="tricorn interacting facor f3 domain"/>
    <property type="match status" value="1"/>
</dbReference>
<dbReference type="Gene3D" id="1.10.390.10">
    <property type="entry name" value="Neutral Protease Domain 2"/>
    <property type="match status" value="1"/>
</dbReference>
<dbReference type="GO" id="GO:0043171">
    <property type="term" value="P:peptide catabolic process"/>
    <property type="evidence" value="ECO:0007669"/>
    <property type="project" value="TreeGrafter"/>
</dbReference>
<keyword evidence="3" id="KW-0645">Protease</keyword>
<feature type="binding site" evidence="9">
    <location>
        <position position="456"/>
    </location>
    <ligand>
        <name>Zn(2+)</name>
        <dbReference type="ChEBI" id="CHEBI:29105"/>
        <note>catalytic</note>
    </ligand>
</feature>
<feature type="domain" description="Aminopeptidase N-like N-terminal" evidence="14">
    <location>
        <begin position="105"/>
        <end position="273"/>
    </location>
</feature>
<comment type="cofactor">
    <cofactor evidence="9">
        <name>Zn(2+)</name>
        <dbReference type="ChEBI" id="CHEBI:29105"/>
    </cofactor>
    <text evidence="9">Binds 1 zinc ion per subunit.</text>
</comment>
<name>A0A4U7L4W4_9BASI</name>
<accession>A0A4U7L4W4</accession>
<dbReference type="InterPro" id="IPR014782">
    <property type="entry name" value="Peptidase_M1_dom"/>
</dbReference>
<dbReference type="InterPro" id="IPR027268">
    <property type="entry name" value="Peptidase_M4/M1_CTD_sf"/>
</dbReference>
<evidence type="ECO:0000256" key="3">
    <source>
        <dbReference type="ARBA" id="ARBA00022670"/>
    </source>
</evidence>
<feature type="domain" description="Peptidase M1 membrane alanine aminopeptidase" evidence="12">
    <location>
        <begin position="380"/>
        <end position="601"/>
    </location>
</feature>
<feature type="active site" description="Proton acceptor" evidence="8">
    <location>
        <position position="453"/>
    </location>
</feature>
<comment type="caution">
    <text evidence="15">The sequence shown here is derived from an EMBL/GenBank/DDBJ whole genome shotgun (WGS) entry which is preliminary data.</text>
</comment>
<evidence type="ECO:0000256" key="8">
    <source>
        <dbReference type="PIRSR" id="PIRSR634016-1"/>
    </source>
</evidence>
<evidence type="ECO:0000256" key="4">
    <source>
        <dbReference type="ARBA" id="ARBA00022723"/>
    </source>
</evidence>
<dbReference type="GO" id="GO:0005737">
    <property type="term" value="C:cytoplasm"/>
    <property type="evidence" value="ECO:0007669"/>
    <property type="project" value="TreeGrafter"/>
</dbReference>
<evidence type="ECO:0000256" key="6">
    <source>
        <dbReference type="ARBA" id="ARBA00022833"/>
    </source>
</evidence>
<feature type="binding site" evidence="9">
    <location>
        <position position="475"/>
    </location>
    <ligand>
        <name>Zn(2+)</name>
        <dbReference type="ChEBI" id="CHEBI:29105"/>
        <note>catalytic</note>
    </ligand>
</feature>
<dbReference type="EMBL" id="SRRM01000002">
    <property type="protein sequence ID" value="TKY91028.1"/>
    <property type="molecule type" value="Genomic_DNA"/>
</dbReference>
<dbReference type="SUPFAM" id="SSF55486">
    <property type="entry name" value="Metalloproteases ('zincins'), catalytic domain"/>
    <property type="match status" value="1"/>
</dbReference>
<dbReference type="InterPro" id="IPR034016">
    <property type="entry name" value="M1_APN-typ"/>
</dbReference>
<dbReference type="FunFam" id="1.10.390.10:FF:000006">
    <property type="entry name" value="Puromycin-sensitive aminopeptidase"/>
    <property type="match status" value="1"/>
</dbReference>
<dbReference type="GO" id="GO:0016020">
    <property type="term" value="C:membrane"/>
    <property type="evidence" value="ECO:0007669"/>
    <property type="project" value="TreeGrafter"/>
</dbReference>
<dbReference type="CDD" id="cd09601">
    <property type="entry name" value="M1_APN-Q_like"/>
    <property type="match status" value="1"/>
</dbReference>
<evidence type="ECO:0008006" key="17">
    <source>
        <dbReference type="Google" id="ProtNLM"/>
    </source>
</evidence>
<dbReference type="PANTHER" id="PTHR11533">
    <property type="entry name" value="PROTEASE M1 ZINC METALLOPROTEASE"/>
    <property type="match status" value="1"/>
</dbReference>
<sequence length="1024" mass="113008">MKPSSLLCQSAARAYSALRPTSPALRLTPSKTTGPFFHSSSSSPPLRPSLSSRLTKSLQSAACSSSLLRTHATCALADPAFAPVSSAMTDASDASKWFRLPRNVVPTHYDITLKSDLEALRFSGTAVIDLDVLEDTDSIVFNAAEKLHLSKSLVLSQALKTDNKSIVALDIDTKHERATAKLPNALPKGSKAQLVVAFASDIDNSMMGYYRSTWEHEGKKGYYALTQFEPTAARRAIPTWDEPNLKATYTFRMIHRKETTALANMNVVSSKDISQVEQDKLLRASELGLDQSSLGAGKTEGKTEAKIEGKTEGKTEVSSTASNDWTLTEFATTPKVSTYLVAWANGPFVSLESSYTSPLTGKVIPMKVYTTPEYIHQAQYALDVKVKVLPEYERVFDVAYPLPKLDTLVASDFDAGAMENWGLITGRTSVYLYDAEKSGLQGQKRTAGVQSHEVAHQWFGNIATLDWWDNLWLNEAFATLMGEVVILDRCFPEWESASEFINIHLDRALDLDGKRSSHPIEVPLKGENVEDAINQVFDAISYSKGASVLRMLSNMIGEDVFLKGVSIYLKKHLYANAVTKDLWNGISESSGRDIASIMANWILKQGFPVLTVTEEADGLRIKQNRFLSTGDPTPEEDETLWYVPLMIKTVGADGKVSVDRDAFLNSEREVKVPLANAKDATYKLNAETIGVYRVAYSPERLAKLGEEAARPNSAFSLEDRVGLVTDAFTLASAGYGKTSGGLSLAKALRNDPTYLVNQATSINIGTLASAWWEQDAKVQTAIKKLRADIFGPTAKKLGFDFGPNDSPDLKQLRAIAISAAAGGEDEWTLSEIKKRFDQYVATGDESQIHPDLLRAVFSRSVEHGGEKEYESVLSIYRKPETPTHKIASMLALGASSDVKLLERTVDFLYSGEVKEQDFMYFFAALSNNPKGRRVIWDATKSRWDVLSKRFAGNFSLSRLIEYSFSAFSSEKDAKDVEQFFKDKDTAKFSMGLSQGLDAVRAKARWVERDAKDVEEWLKANGYLA</sequence>
<evidence type="ECO:0000313" key="15">
    <source>
        <dbReference type="EMBL" id="TKY91028.1"/>
    </source>
</evidence>
<feature type="binding site" evidence="9">
    <location>
        <position position="452"/>
    </location>
    <ligand>
        <name>Zn(2+)</name>
        <dbReference type="ChEBI" id="CHEBI:29105"/>
        <note>catalytic</note>
    </ligand>
</feature>
<dbReference type="OrthoDB" id="10031169at2759"/>
<dbReference type="SUPFAM" id="SSF63737">
    <property type="entry name" value="Leukotriene A4 hydrolase N-terminal domain"/>
    <property type="match status" value="1"/>
</dbReference>
<dbReference type="GO" id="GO:0005615">
    <property type="term" value="C:extracellular space"/>
    <property type="evidence" value="ECO:0007669"/>
    <property type="project" value="TreeGrafter"/>
</dbReference>
<dbReference type="FunFam" id="1.25.50.20:FF:000002">
    <property type="entry name" value="Aminopeptidase"/>
    <property type="match status" value="1"/>
</dbReference>
<evidence type="ECO:0000259" key="14">
    <source>
        <dbReference type="Pfam" id="PF17900"/>
    </source>
</evidence>
<dbReference type="Gene3D" id="2.60.40.1910">
    <property type="match status" value="1"/>
</dbReference>
<dbReference type="InterPro" id="IPR050344">
    <property type="entry name" value="Peptidase_M1_aminopeptidases"/>
</dbReference>
<comment type="similarity">
    <text evidence="1">Belongs to the peptidase M1 family.</text>
</comment>
<dbReference type="Pfam" id="PF17900">
    <property type="entry name" value="Peptidase_M1_N"/>
    <property type="match status" value="1"/>
</dbReference>
<feature type="compositionally biased region" description="Low complexity" evidence="11">
    <location>
        <begin position="39"/>
        <end position="50"/>
    </location>
</feature>